<sequence>MTPCDITAGVVSDWSNLFRSRSEMKSDIEFSSSQPNSGVYQYKIWRTDTLHQSKIFSILTLATIVSAIFFHNRLGYWFLIAIIWLLFIMNRRRSVKEETMTVIEDLGIQLESVSFGGKKRYRFVEKEKIKQVFINEAVQTFRIVSYLAFIVKGESKLTLAFERHIEKNIIFTREVQKPKLINTSLLHVDAFTDIIHSTSSNSIYDAIVVLKLMNSSSICTHMSRDNPCNQICNFSQFARA</sequence>
<dbReference type="GO" id="GO:0016757">
    <property type="term" value="F:glycosyltransferase activity"/>
    <property type="evidence" value="ECO:0007669"/>
    <property type="project" value="UniProtKB-KW"/>
</dbReference>
<keyword evidence="5" id="KW-0328">Glycosyltransferase</keyword>
<evidence type="ECO:0000259" key="4">
    <source>
        <dbReference type="Pfam" id="PF10181"/>
    </source>
</evidence>
<comment type="pathway">
    <text evidence="1">Glycolipid biosynthesis; glycosylphosphatidylinositol-anchor biosynthesis.</text>
</comment>
<name>A0A2P6N4W5_9EUKA</name>
<dbReference type="UniPathway" id="UPA00196"/>
<accession>A0A2P6N4W5</accession>
<feature type="transmembrane region" description="Helical" evidence="3">
    <location>
        <begin position="76"/>
        <end position="91"/>
    </location>
</feature>
<evidence type="ECO:0000313" key="5">
    <source>
        <dbReference type="EMBL" id="PRP78988.1"/>
    </source>
</evidence>
<dbReference type="InParanoid" id="A0A2P6N4W5"/>
<evidence type="ECO:0000256" key="1">
    <source>
        <dbReference type="ARBA" id="ARBA00004687"/>
    </source>
</evidence>
<dbReference type="PANTHER" id="PTHR15231:SF1">
    <property type="entry name" value="PHOSPHATIDYLINOSITOL N-ACETYLGLUCOSAMINYLTRANSFERASE SUBUNIT H"/>
    <property type="match status" value="1"/>
</dbReference>
<evidence type="ECO:0000313" key="6">
    <source>
        <dbReference type="Proteomes" id="UP000241769"/>
    </source>
</evidence>
<keyword evidence="3" id="KW-0812">Transmembrane</keyword>
<reference evidence="5 6" key="1">
    <citation type="journal article" date="2018" name="Genome Biol. Evol.">
        <title>Multiple Roots of Fruiting Body Formation in Amoebozoa.</title>
        <authorList>
            <person name="Hillmann F."/>
            <person name="Forbes G."/>
            <person name="Novohradska S."/>
            <person name="Ferling I."/>
            <person name="Riege K."/>
            <person name="Groth M."/>
            <person name="Westermann M."/>
            <person name="Marz M."/>
            <person name="Spaller T."/>
            <person name="Winckler T."/>
            <person name="Schaap P."/>
            <person name="Glockner G."/>
        </authorList>
    </citation>
    <scope>NUCLEOTIDE SEQUENCE [LARGE SCALE GENOMIC DNA]</scope>
    <source>
        <strain evidence="5 6">Jena</strain>
    </source>
</reference>
<dbReference type="STRING" id="1890364.A0A2P6N4W5"/>
<dbReference type="PANTHER" id="PTHR15231">
    <property type="entry name" value="PHOSPHATIDYLINOSITOL N-ACETYLGLUCOSAMINYLTRANSFERASE SUBUNIT H"/>
    <property type="match status" value="1"/>
</dbReference>
<comment type="similarity">
    <text evidence="2">Belongs to the PIGH family.</text>
</comment>
<evidence type="ECO:0000256" key="2">
    <source>
        <dbReference type="ARBA" id="ARBA00009610"/>
    </source>
</evidence>
<keyword evidence="3" id="KW-1133">Transmembrane helix</keyword>
<evidence type="ECO:0000256" key="3">
    <source>
        <dbReference type="SAM" id="Phobius"/>
    </source>
</evidence>
<keyword evidence="5" id="KW-0808">Transferase</keyword>
<dbReference type="GO" id="GO:0000506">
    <property type="term" value="C:glycosylphosphatidylinositol-N-acetylglucosaminyltransferase (GPI-GnT) complex"/>
    <property type="evidence" value="ECO:0007669"/>
    <property type="project" value="InterPro"/>
</dbReference>
<dbReference type="InterPro" id="IPR019328">
    <property type="entry name" value="PIGH-H_dom"/>
</dbReference>
<dbReference type="InterPro" id="IPR044215">
    <property type="entry name" value="PIG-H"/>
</dbReference>
<protein>
    <submittedName>
        <fullName evidence="5">Phosphatidylinositol N-acetylglucosaminyltransferase subunit H-like</fullName>
    </submittedName>
</protein>
<dbReference type="FunCoup" id="A0A2P6N4W5">
    <property type="interactions" value="38"/>
</dbReference>
<feature type="transmembrane region" description="Helical" evidence="3">
    <location>
        <begin position="53"/>
        <end position="70"/>
    </location>
</feature>
<dbReference type="AlphaFoldDB" id="A0A2P6N4W5"/>
<keyword evidence="6" id="KW-1185">Reference proteome</keyword>
<dbReference type="GO" id="GO:0006506">
    <property type="term" value="P:GPI anchor biosynthetic process"/>
    <property type="evidence" value="ECO:0007669"/>
    <property type="project" value="UniProtKB-UniPathway"/>
</dbReference>
<dbReference type="Proteomes" id="UP000241769">
    <property type="component" value="Unassembled WGS sequence"/>
</dbReference>
<proteinExistence type="inferred from homology"/>
<keyword evidence="3" id="KW-0472">Membrane</keyword>
<organism evidence="5 6">
    <name type="scientific">Planoprotostelium fungivorum</name>
    <dbReference type="NCBI Taxonomy" id="1890364"/>
    <lineage>
        <taxon>Eukaryota</taxon>
        <taxon>Amoebozoa</taxon>
        <taxon>Evosea</taxon>
        <taxon>Variosea</taxon>
        <taxon>Cavosteliida</taxon>
        <taxon>Cavosteliaceae</taxon>
        <taxon>Planoprotostelium</taxon>
    </lineage>
</organism>
<comment type="caution">
    <text evidence="5">The sequence shown here is derived from an EMBL/GenBank/DDBJ whole genome shotgun (WGS) entry which is preliminary data.</text>
</comment>
<dbReference type="Pfam" id="PF10181">
    <property type="entry name" value="PIG-H"/>
    <property type="match status" value="1"/>
</dbReference>
<dbReference type="OrthoDB" id="6256716at2759"/>
<feature type="domain" description="Phosphatidylinositol N-acetylglucosaminyltransferase subunit H conserved" evidence="4">
    <location>
        <begin position="99"/>
        <end position="162"/>
    </location>
</feature>
<dbReference type="EMBL" id="MDYQ01000202">
    <property type="protein sequence ID" value="PRP78988.1"/>
    <property type="molecule type" value="Genomic_DNA"/>
</dbReference>
<gene>
    <name evidence="5" type="ORF">PROFUN_11453</name>
</gene>